<dbReference type="Proteomes" id="UP000199356">
    <property type="component" value="Unassembled WGS sequence"/>
</dbReference>
<reference evidence="1 2" key="1">
    <citation type="submission" date="2016-10" db="EMBL/GenBank/DDBJ databases">
        <authorList>
            <person name="de Groot N.N."/>
        </authorList>
    </citation>
    <scope>NUCLEOTIDE SEQUENCE [LARGE SCALE GENOMIC DNA]</scope>
    <source>
        <strain evidence="1 2">DSM 19547</strain>
    </source>
</reference>
<dbReference type="AlphaFoldDB" id="A0A1I5WC99"/>
<dbReference type="RefSeq" id="WP_093425651.1">
    <property type="nucleotide sequence ID" value="NZ_FOXA01000043.1"/>
</dbReference>
<proteinExistence type="predicted"/>
<keyword evidence="2" id="KW-1185">Reference proteome</keyword>
<evidence type="ECO:0000313" key="2">
    <source>
        <dbReference type="Proteomes" id="UP000199356"/>
    </source>
</evidence>
<sequence>MHKGRQPQRRLRSIFDQAKFLSSLGVDDILAVRSTHIAERFLRPDVGPGILRIGTITILDQHPEMLGFRAEVEILDEGGLRRAWQERNLAEEFLFCSRPPWDQPISEIARDICAVWTDLPAPLERGFEFVTPPDRWLETRDIYVLASLRECGVPFEEMHLSTYETEHELKQVVGQIECNNEVAYPDARLSLAGFRITESGQVLQIV</sequence>
<dbReference type="OrthoDB" id="145485at2"/>
<accession>A0A1I5WC99</accession>
<evidence type="ECO:0000313" key="1">
    <source>
        <dbReference type="EMBL" id="SFQ16976.1"/>
    </source>
</evidence>
<protein>
    <submittedName>
        <fullName evidence="1">Uncharacterized protein</fullName>
    </submittedName>
</protein>
<dbReference type="EMBL" id="FOXA01000043">
    <property type="protein sequence ID" value="SFQ16976.1"/>
    <property type="molecule type" value="Genomic_DNA"/>
</dbReference>
<gene>
    <name evidence="1" type="ORF">SAMN04488047_1431</name>
</gene>
<name>A0A1I5WC99_9RHOB</name>
<organism evidence="1 2">
    <name type="scientific">Tranquillimonas alkanivorans</name>
    <dbReference type="NCBI Taxonomy" id="441119"/>
    <lineage>
        <taxon>Bacteria</taxon>
        <taxon>Pseudomonadati</taxon>
        <taxon>Pseudomonadota</taxon>
        <taxon>Alphaproteobacteria</taxon>
        <taxon>Rhodobacterales</taxon>
        <taxon>Roseobacteraceae</taxon>
        <taxon>Tranquillimonas</taxon>
    </lineage>
</organism>